<protein>
    <submittedName>
        <fullName evidence="2">Uncharacterized protein</fullName>
    </submittedName>
</protein>
<gene>
    <name evidence="2" type="ORF">MOZ60_00155</name>
</gene>
<evidence type="ECO:0000256" key="1">
    <source>
        <dbReference type="SAM" id="Phobius"/>
    </source>
</evidence>
<dbReference type="EMBL" id="JALBUR010000001">
    <property type="protein sequence ID" value="MDX8418502.1"/>
    <property type="molecule type" value="Genomic_DNA"/>
</dbReference>
<feature type="transmembrane region" description="Helical" evidence="1">
    <location>
        <begin position="25"/>
        <end position="44"/>
    </location>
</feature>
<comment type="caution">
    <text evidence="2">The sequence shown here is derived from an EMBL/GenBank/DDBJ whole genome shotgun (WGS) entry which is preliminary data.</text>
</comment>
<keyword evidence="1" id="KW-0472">Membrane</keyword>
<evidence type="ECO:0000313" key="2">
    <source>
        <dbReference type="EMBL" id="MDX8418502.1"/>
    </source>
</evidence>
<keyword evidence="1" id="KW-1133">Transmembrane helix</keyword>
<name>A0AB35U4A0_9FIRM</name>
<organism evidence="2 3">
    <name type="scientific">Grylomicrobium aquisgranensis</name>
    <dbReference type="NCBI Taxonomy" id="2926318"/>
    <lineage>
        <taxon>Bacteria</taxon>
        <taxon>Bacillati</taxon>
        <taxon>Bacillota</taxon>
        <taxon>Erysipelotrichia</taxon>
        <taxon>Erysipelotrichales</taxon>
        <taxon>Erysipelotrichaceae</taxon>
        <taxon>Grylomicrobium</taxon>
    </lineage>
</organism>
<proteinExistence type="predicted"/>
<reference evidence="2 3" key="1">
    <citation type="submission" date="2022-03" db="EMBL/GenBank/DDBJ databases">
        <title>Novel taxa within the pig intestine.</title>
        <authorList>
            <person name="Wylensek D."/>
            <person name="Bishof K."/>
            <person name="Afrizal A."/>
            <person name="Clavel T."/>
        </authorList>
    </citation>
    <scope>NUCLEOTIDE SEQUENCE [LARGE SCALE GENOMIC DNA]</scope>
    <source>
        <strain evidence="2 3">CLA-KB-P133</strain>
    </source>
</reference>
<keyword evidence="3" id="KW-1185">Reference proteome</keyword>
<dbReference type="Proteomes" id="UP001286174">
    <property type="component" value="Unassembled WGS sequence"/>
</dbReference>
<accession>A0AB35U4A0</accession>
<evidence type="ECO:0000313" key="3">
    <source>
        <dbReference type="Proteomes" id="UP001286174"/>
    </source>
</evidence>
<keyword evidence="1" id="KW-0812">Transmembrane</keyword>
<dbReference type="RefSeq" id="WP_167836376.1">
    <property type="nucleotide sequence ID" value="NZ_JALBUR010000001.1"/>
</dbReference>
<sequence>MKIIIDAVSELAKISWNKLKPTEKALLAATSATLVLAMVSYGMSSRQQKKQRLMHP</sequence>
<dbReference type="AlphaFoldDB" id="A0AB35U4A0"/>